<evidence type="ECO:0000256" key="1">
    <source>
        <dbReference type="ARBA" id="ARBA00022723"/>
    </source>
</evidence>
<accession>A0A841ECR8</accession>
<keyword evidence="4" id="KW-1185">Reference proteome</keyword>
<dbReference type="PANTHER" id="PTHR35848">
    <property type="entry name" value="OXALATE-BINDING PROTEIN"/>
    <property type="match status" value="1"/>
</dbReference>
<dbReference type="InterPro" id="IPR013096">
    <property type="entry name" value="Cupin_2"/>
</dbReference>
<dbReference type="PANTHER" id="PTHR35848:SF6">
    <property type="entry name" value="CUPIN TYPE-2 DOMAIN-CONTAINING PROTEIN"/>
    <property type="match status" value="1"/>
</dbReference>
<keyword evidence="3" id="KW-0413">Isomerase</keyword>
<evidence type="ECO:0000259" key="2">
    <source>
        <dbReference type="Pfam" id="PF07883"/>
    </source>
</evidence>
<feature type="domain" description="Cupin type-2" evidence="2">
    <location>
        <begin position="45"/>
        <end position="113"/>
    </location>
</feature>
<dbReference type="Pfam" id="PF07883">
    <property type="entry name" value="Cupin_2"/>
    <property type="match status" value="1"/>
</dbReference>
<dbReference type="EMBL" id="JACHLY010000002">
    <property type="protein sequence ID" value="MBB6000912.1"/>
    <property type="molecule type" value="Genomic_DNA"/>
</dbReference>
<dbReference type="InterPro" id="IPR051610">
    <property type="entry name" value="GPI/OXD"/>
</dbReference>
<dbReference type="RefSeq" id="WP_184639817.1">
    <property type="nucleotide sequence ID" value="NZ_BAABKT010000017.1"/>
</dbReference>
<organism evidence="3 4">
    <name type="scientific">Streptomonospora salina</name>
    <dbReference type="NCBI Taxonomy" id="104205"/>
    <lineage>
        <taxon>Bacteria</taxon>
        <taxon>Bacillati</taxon>
        <taxon>Actinomycetota</taxon>
        <taxon>Actinomycetes</taxon>
        <taxon>Streptosporangiales</taxon>
        <taxon>Nocardiopsidaceae</taxon>
        <taxon>Streptomonospora</taxon>
    </lineage>
</organism>
<dbReference type="AlphaFoldDB" id="A0A841ECR8"/>
<dbReference type="GO" id="GO:0016853">
    <property type="term" value="F:isomerase activity"/>
    <property type="evidence" value="ECO:0007669"/>
    <property type="project" value="UniProtKB-KW"/>
</dbReference>
<dbReference type="SUPFAM" id="SSF51182">
    <property type="entry name" value="RmlC-like cupins"/>
    <property type="match status" value="1"/>
</dbReference>
<dbReference type="Gene3D" id="2.60.120.10">
    <property type="entry name" value="Jelly Rolls"/>
    <property type="match status" value="1"/>
</dbReference>
<keyword evidence="1" id="KW-0479">Metal-binding</keyword>
<sequence>MDVEPFVRRITDGSWSVWDDERNGRVSFTSAVGDSTPSDSLTAGFARMPPGGWLGRHSHAATEMYHVLAGQGVVHVDGREEPVASGSVVFIPSHCVHGLHNTGEGDLEFVYVYAADSVADERLRYTYPDDTDAAP</sequence>
<comment type="caution">
    <text evidence="3">The sequence shown here is derived from an EMBL/GenBank/DDBJ whole genome shotgun (WGS) entry which is preliminary data.</text>
</comment>
<evidence type="ECO:0000313" key="4">
    <source>
        <dbReference type="Proteomes" id="UP000578077"/>
    </source>
</evidence>
<dbReference type="InterPro" id="IPR011051">
    <property type="entry name" value="RmlC_Cupin_sf"/>
</dbReference>
<dbReference type="InterPro" id="IPR014710">
    <property type="entry name" value="RmlC-like_jellyroll"/>
</dbReference>
<name>A0A841ECR8_9ACTN</name>
<reference evidence="3 4" key="1">
    <citation type="submission" date="2020-08" db="EMBL/GenBank/DDBJ databases">
        <title>Sequencing the genomes of 1000 actinobacteria strains.</title>
        <authorList>
            <person name="Klenk H.-P."/>
        </authorList>
    </citation>
    <scope>NUCLEOTIDE SEQUENCE [LARGE SCALE GENOMIC DNA]</scope>
    <source>
        <strain evidence="3 4">DSM 44593</strain>
    </source>
</reference>
<gene>
    <name evidence="3" type="ORF">HNR25_004741</name>
</gene>
<dbReference type="GO" id="GO:0046872">
    <property type="term" value="F:metal ion binding"/>
    <property type="evidence" value="ECO:0007669"/>
    <property type="project" value="UniProtKB-KW"/>
</dbReference>
<proteinExistence type="predicted"/>
<protein>
    <submittedName>
        <fullName evidence="3">Mannose-6-phosphate isomerase-like protein (Cupin superfamily)</fullName>
    </submittedName>
</protein>
<dbReference type="Proteomes" id="UP000578077">
    <property type="component" value="Unassembled WGS sequence"/>
</dbReference>
<evidence type="ECO:0000313" key="3">
    <source>
        <dbReference type="EMBL" id="MBB6000912.1"/>
    </source>
</evidence>